<dbReference type="AlphaFoldDB" id="A0A089YUW4"/>
<dbReference type="KEGG" id="sgu:SGLAU_06870"/>
<dbReference type="EMBL" id="CP009438">
    <property type="protein sequence ID" value="AIR97390.1"/>
    <property type="molecule type" value="Genomic_DNA"/>
</dbReference>
<feature type="compositionally biased region" description="Basic residues" evidence="1">
    <location>
        <begin position="117"/>
        <end position="134"/>
    </location>
</feature>
<reference evidence="3" key="1">
    <citation type="journal article" date="2015" name="J. Biotechnol.">
        <title>Complete genome sequence of the actinobacterium Streptomyces glaucescens GLA.O (DSM 40922) consisting of a linear chromosome and one linear plasmid.</title>
        <authorList>
            <person name="Ortseifen V."/>
            <person name="Winkler A."/>
            <person name="Albersmeier A."/>
            <person name="Wendler S."/>
            <person name="Puhler A."/>
            <person name="Kalinowski J."/>
            <person name="Ruckert C."/>
        </authorList>
    </citation>
    <scope>NUCLEOTIDE SEQUENCE [LARGE SCALE GENOMIC DNA]</scope>
    <source>
        <strain evidence="3">DSM 40922 / GLA O</strain>
    </source>
</reference>
<feature type="compositionally biased region" description="Low complexity" evidence="1">
    <location>
        <begin position="211"/>
        <end position="221"/>
    </location>
</feature>
<feature type="region of interest" description="Disordered" evidence="1">
    <location>
        <begin position="74"/>
        <end position="154"/>
    </location>
</feature>
<evidence type="ECO:0000256" key="1">
    <source>
        <dbReference type="SAM" id="MobiDB-lite"/>
    </source>
</evidence>
<feature type="compositionally biased region" description="Basic residues" evidence="1">
    <location>
        <begin position="181"/>
        <end position="196"/>
    </location>
</feature>
<gene>
    <name evidence="2" type="ORF">SGLAU_06870</name>
</gene>
<proteinExistence type="predicted"/>
<feature type="region of interest" description="Disordered" evidence="1">
    <location>
        <begin position="168"/>
        <end position="342"/>
    </location>
</feature>
<evidence type="ECO:0000313" key="3">
    <source>
        <dbReference type="Proteomes" id="UP000029482"/>
    </source>
</evidence>
<sequence>MPTDGRESCRAVAHASRVPLSNTRSLLIAVTYRSSMPHWAGACPVCPPRSISEYGDHRNPVRCPGGWCRHRPVRRPAPGPRAMSGPRPAAAPEGPRARPCARRRPALRFQVGERPRPAVRRQAARGWCARKRPSARPPGPEGAAPRHRPEAPAPRVVCSGAARAAVARPEAAQAPAPGPGRRPRLAVGRKRPRPGRPRGSGPLPGPGSEGGRAPPQAGAPGSSRVLSSGPARQPCARKWLPPGPYVQKRPRPRPRVWEGPRPAAGRSARAPVVCSAVTGAPQPRAHGRLRPGRTPRSAPRPGRVLRSGPRPGPATPRGRSPVPRRSVPGAVRRPGTPVPPRR</sequence>
<dbReference type="HOGENOM" id="CLU_811146_0_0_11"/>
<organism evidence="2 3">
    <name type="scientific">Streptomyces glaucescens</name>
    <dbReference type="NCBI Taxonomy" id="1907"/>
    <lineage>
        <taxon>Bacteria</taxon>
        <taxon>Bacillati</taxon>
        <taxon>Actinomycetota</taxon>
        <taxon>Actinomycetes</taxon>
        <taxon>Kitasatosporales</taxon>
        <taxon>Streptomycetaceae</taxon>
        <taxon>Streptomyces</taxon>
    </lineage>
</organism>
<dbReference type="STRING" id="1907.SGLAU_06870"/>
<feature type="compositionally biased region" description="Low complexity" evidence="1">
    <location>
        <begin position="315"/>
        <end position="335"/>
    </location>
</feature>
<evidence type="ECO:0000313" key="2">
    <source>
        <dbReference type="EMBL" id="AIR97390.1"/>
    </source>
</evidence>
<feature type="compositionally biased region" description="Low complexity" evidence="1">
    <location>
        <begin position="86"/>
        <end position="98"/>
    </location>
</feature>
<name>A0A089YUW4_STRGA</name>
<accession>A0A089YUW4</accession>
<dbReference type="Proteomes" id="UP000029482">
    <property type="component" value="Chromosome"/>
</dbReference>
<keyword evidence="3" id="KW-1185">Reference proteome</keyword>
<feature type="compositionally biased region" description="Low complexity" evidence="1">
    <location>
        <begin position="259"/>
        <end position="271"/>
    </location>
</feature>
<protein>
    <submittedName>
        <fullName evidence="2">Uncharacterized protein</fullName>
    </submittedName>
</protein>